<dbReference type="InterPro" id="IPR028976">
    <property type="entry name" value="CheC-like_sf"/>
</dbReference>
<keyword evidence="14" id="KW-1185">Reference proteome</keyword>
<evidence type="ECO:0000259" key="12">
    <source>
        <dbReference type="Pfam" id="PF01052"/>
    </source>
</evidence>
<keyword evidence="6" id="KW-0145">Chemotaxis</keyword>
<evidence type="ECO:0000256" key="2">
    <source>
        <dbReference type="ARBA" id="ARBA00004202"/>
    </source>
</evidence>
<dbReference type="PANTHER" id="PTHR30034:SF6">
    <property type="entry name" value="YOP PROTEINS TRANSLOCATION PROTEIN Q"/>
    <property type="match status" value="1"/>
</dbReference>
<evidence type="ECO:0000313" key="14">
    <source>
        <dbReference type="Proteomes" id="UP000620262"/>
    </source>
</evidence>
<keyword evidence="13" id="KW-0282">Flagellum</keyword>
<name>A0ABR9IMC1_RHIVS</name>
<evidence type="ECO:0000256" key="5">
    <source>
        <dbReference type="ARBA" id="ARBA00022475"/>
    </source>
</evidence>
<evidence type="ECO:0000256" key="1">
    <source>
        <dbReference type="ARBA" id="ARBA00004117"/>
    </source>
</evidence>
<evidence type="ECO:0000256" key="10">
    <source>
        <dbReference type="ARBA" id="ARBA00025044"/>
    </source>
</evidence>
<organism evidence="13 14">
    <name type="scientific">Rhizobium viscosum</name>
    <name type="common">Arthrobacter viscosus</name>
    <dbReference type="NCBI Taxonomy" id="1673"/>
    <lineage>
        <taxon>Bacteria</taxon>
        <taxon>Pseudomonadati</taxon>
        <taxon>Pseudomonadota</taxon>
        <taxon>Alphaproteobacteria</taxon>
        <taxon>Hyphomicrobiales</taxon>
        <taxon>Rhizobiaceae</taxon>
        <taxon>Rhizobium/Agrobacterium group</taxon>
        <taxon>Rhizobium</taxon>
    </lineage>
</organism>
<comment type="similarity">
    <text evidence="3">Belongs to the FliM family.</text>
</comment>
<keyword evidence="13" id="KW-0969">Cilium</keyword>
<comment type="subcellular location">
    <subcellularLocation>
        <location evidence="1">Bacterial flagellum basal body</location>
    </subcellularLocation>
    <subcellularLocation>
        <location evidence="2">Cell membrane</location>
        <topology evidence="2">Peripheral membrane protein</topology>
    </subcellularLocation>
</comment>
<evidence type="ECO:0000256" key="3">
    <source>
        <dbReference type="ARBA" id="ARBA00011049"/>
    </source>
</evidence>
<keyword evidence="8" id="KW-0472">Membrane</keyword>
<evidence type="ECO:0000256" key="4">
    <source>
        <dbReference type="ARBA" id="ARBA00021898"/>
    </source>
</evidence>
<keyword evidence="5" id="KW-1003">Cell membrane</keyword>
<dbReference type="PANTHER" id="PTHR30034">
    <property type="entry name" value="FLAGELLAR MOTOR SWITCH PROTEIN FLIM"/>
    <property type="match status" value="1"/>
</dbReference>
<reference evidence="13 14" key="1">
    <citation type="submission" date="2020-10" db="EMBL/GenBank/DDBJ databases">
        <title>Sequencing the genomes of 1000 actinobacteria strains.</title>
        <authorList>
            <person name="Klenk H.-P."/>
        </authorList>
    </citation>
    <scope>NUCLEOTIDE SEQUENCE [LARGE SCALE GENOMIC DNA]</scope>
    <source>
        <strain evidence="13 14">DSM 7307</strain>
    </source>
</reference>
<dbReference type="Gene3D" id="3.40.1550.10">
    <property type="entry name" value="CheC-like"/>
    <property type="match status" value="1"/>
</dbReference>
<evidence type="ECO:0000256" key="6">
    <source>
        <dbReference type="ARBA" id="ARBA00022500"/>
    </source>
</evidence>
<dbReference type="EMBL" id="JADBEC010000001">
    <property type="protein sequence ID" value="MBE1504067.1"/>
    <property type="molecule type" value="Genomic_DNA"/>
</dbReference>
<keyword evidence="13" id="KW-0966">Cell projection</keyword>
<keyword evidence="9" id="KW-0975">Bacterial flagellum</keyword>
<dbReference type="Gene3D" id="2.30.330.10">
    <property type="entry name" value="SpoA-like"/>
    <property type="match status" value="1"/>
</dbReference>
<evidence type="ECO:0000313" key="13">
    <source>
        <dbReference type="EMBL" id="MBE1504067.1"/>
    </source>
</evidence>
<evidence type="ECO:0000256" key="11">
    <source>
        <dbReference type="SAM" id="MobiDB-lite"/>
    </source>
</evidence>
<feature type="domain" description="Flagellar motor switch protein FliN-like C-terminal" evidence="12">
    <location>
        <begin position="233"/>
        <end position="302"/>
    </location>
</feature>
<evidence type="ECO:0000256" key="9">
    <source>
        <dbReference type="ARBA" id="ARBA00023143"/>
    </source>
</evidence>
<gene>
    <name evidence="13" type="ORF">H4W29_001248</name>
</gene>
<dbReference type="RefSeq" id="WP_192728151.1">
    <property type="nucleotide sequence ID" value="NZ_BAAAVL010000001.1"/>
</dbReference>
<dbReference type="Proteomes" id="UP000620262">
    <property type="component" value="Unassembled WGS sequence"/>
</dbReference>
<comment type="caution">
    <text evidence="13">The sequence shown here is derived from an EMBL/GenBank/DDBJ whole genome shotgun (WGS) entry which is preliminary data.</text>
</comment>
<comment type="function">
    <text evidence="10">FliM is one of three proteins (FliG, FliN, FliM) that forms the rotor-mounted switch complex (C ring), located at the base of the basal body. This complex interacts with the CheY and CheZ chemotaxis proteins, in addition to contacting components of the motor that determine the direction of flagellar rotation.</text>
</comment>
<sequence>MTMSNASHDKQTMDPALLAKLTGGLGDRGRVAKLCSSFGDIYSEFFPDVLKSETGLDVTVGYLGCEIGYKNHLIDDLSTNMTLVDATLRNWSQNITIACGNSFIITLMEHLLGAAAETIEEPADRLLSVIELDLAGMVFDKISKVLRSAVNAPGGFEPSLSAPFAHEARVRPPEDRTDEFAAAINMSITLAGIVSEFSLIVPQTALLKTTVSAPKPKKQPSKSPEFTEQIGDQVRRSHVTLEAKIHLQDLTLRTISKLMAGDVIPFRDSGDVRVEVSANSRELYVCEFGRSGDNYMVRVKDTMNSDDELIRHLMN</sequence>
<dbReference type="InterPro" id="IPR001543">
    <property type="entry name" value="FliN-like_C"/>
</dbReference>
<dbReference type="Pfam" id="PF01052">
    <property type="entry name" value="FliMN_C"/>
    <property type="match status" value="1"/>
</dbReference>
<accession>A0ABR9IMC1</accession>
<keyword evidence="7" id="KW-0283">Flagellar rotation</keyword>
<proteinExistence type="inferred from homology"/>
<dbReference type="SUPFAM" id="SSF101801">
    <property type="entry name" value="Surface presentation of antigens (SPOA)"/>
    <property type="match status" value="1"/>
</dbReference>
<protein>
    <recommendedName>
        <fullName evidence="4">Flagellar motor switch protein FliM</fullName>
    </recommendedName>
</protein>
<dbReference type="InterPro" id="IPR036429">
    <property type="entry name" value="SpoA-like_sf"/>
</dbReference>
<evidence type="ECO:0000256" key="7">
    <source>
        <dbReference type="ARBA" id="ARBA00022779"/>
    </source>
</evidence>
<feature type="region of interest" description="Disordered" evidence="11">
    <location>
        <begin position="211"/>
        <end position="231"/>
    </location>
</feature>
<evidence type="ECO:0000256" key="8">
    <source>
        <dbReference type="ARBA" id="ARBA00023136"/>
    </source>
</evidence>